<protein>
    <submittedName>
        <fullName evidence="3">VPEID-CTERM sorting domain-containing protein</fullName>
    </submittedName>
</protein>
<keyword evidence="1" id="KW-0812">Transmembrane</keyword>
<sequence length="87" mass="9237">MSVIKNAILSAAAIVASTGAASAQSSSFWDRWRDWFANINDGNTGGNTGGSYSQVPEIDASSGLLALAAILAASLLIWEIRRRRRRG</sequence>
<evidence type="ECO:0000256" key="2">
    <source>
        <dbReference type="SAM" id="SignalP"/>
    </source>
</evidence>
<accession>A0ABV7TDN4</accession>
<keyword evidence="1" id="KW-0472">Membrane</keyword>
<evidence type="ECO:0000256" key="1">
    <source>
        <dbReference type="SAM" id="Phobius"/>
    </source>
</evidence>
<dbReference type="RefSeq" id="WP_386734884.1">
    <property type="nucleotide sequence ID" value="NZ_JBHRXI010000006.1"/>
</dbReference>
<feature type="transmembrane region" description="Helical" evidence="1">
    <location>
        <begin position="60"/>
        <end position="78"/>
    </location>
</feature>
<feature type="chain" id="PRO_5047303051" evidence="2">
    <location>
        <begin position="24"/>
        <end position="87"/>
    </location>
</feature>
<dbReference type="InterPro" id="IPR026422">
    <property type="entry name" value="VPEID-CTERM"/>
</dbReference>
<gene>
    <name evidence="3" type="ORF">ACFORG_07970</name>
</gene>
<evidence type="ECO:0000313" key="3">
    <source>
        <dbReference type="EMBL" id="MFC3613696.1"/>
    </source>
</evidence>
<reference evidence="4" key="1">
    <citation type="journal article" date="2019" name="Int. J. Syst. Evol. Microbiol.">
        <title>The Global Catalogue of Microorganisms (GCM) 10K type strain sequencing project: providing services to taxonomists for standard genome sequencing and annotation.</title>
        <authorList>
            <consortium name="The Broad Institute Genomics Platform"/>
            <consortium name="The Broad Institute Genome Sequencing Center for Infectious Disease"/>
            <person name="Wu L."/>
            <person name="Ma J."/>
        </authorList>
    </citation>
    <scope>NUCLEOTIDE SEQUENCE [LARGE SCALE GENOMIC DNA]</scope>
    <source>
        <strain evidence="4">KCTC 42911</strain>
    </source>
</reference>
<comment type="caution">
    <text evidence="3">The sequence shown here is derived from an EMBL/GenBank/DDBJ whole genome shotgun (WGS) entry which is preliminary data.</text>
</comment>
<evidence type="ECO:0000313" key="4">
    <source>
        <dbReference type="Proteomes" id="UP001595629"/>
    </source>
</evidence>
<dbReference type="NCBIfam" id="TIGR04161">
    <property type="entry name" value="VPEID-CTERM"/>
    <property type="match status" value="1"/>
</dbReference>
<keyword evidence="1" id="KW-1133">Transmembrane helix</keyword>
<feature type="signal peptide" evidence="2">
    <location>
        <begin position="1"/>
        <end position="23"/>
    </location>
</feature>
<dbReference type="Proteomes" id="UP001595629">
    <property type="component" value="Unassembled WGS sequence"/>
</dbReference>
<dbReference type="EMBL" id="JBHRXI010000006">
    <property type="protein sequence ID" value="MFC3613696.1"/>
    <property type="molecule type" value="Genomic_DNA"/>
</dbReference>
<keyword evidence="4" id="KW-1185">Reference proteome</keyword>
<name>A0ABV7TDN4_9RHOB</name>
<organism evidence="3 4">
    <name type="scientific">Lutimaribacter marinistellae</name>
    <dbReference type="NCBI Taxonomy" id="1820329"/>
    <lineage>
        <taxon>Bacteria</taxon>
        <taxon>Pseudomonadati</taxon>
        <taxon>Pseudomonadota</taxon>
        <taxon>Alphaproteobacteria</taxon>
        <taxon>Rhodobacterales</taxon>
        <taxon>Roseobacteraceae</taxon>
        <taxon>Lutimaribacter</taxon>
    </lineage>
</organism>
<proteinExistence type="predicted"/>
<keyword evidence="2" id="KW-0732">Signal</keyword>